<dbReference type="PANTHER" id="PTHR28055:SF1">
    <property type="entry name" value="ALTERED INHERITANCE OF MITOCHONDRIA PROTEIN 41, MITOCHONDRIAL"/>
    <property type="match status" value="1"/>
</dbReference>
<dbReference type="InterPro" id="IPR023168">
    <property type="entry name" value="GatB_Yqey_C_2"/>
</dbReference>
<evidence type="ECO:0000313" key="2">
    <source>
        <dbReference type="Proteomes" id="UP000177555"/>
    </source>
</evidence>
<dbReference type="SUPFAM" id="SSF89095">
    <property type="entry name" value="GatB/YqeY motif"/>
    <property type="match status" value="1"/>
</dbReference>
<evidence type="ECO:0008006" key="3">
    <source>
        <dbReference type="Google" id="ProtNLM"/>
    </source>
</evidence>
<dbReference type="GO" id="GO:0016884">
    <property type="term" value="F:carbon-nitrogen ligase activity, with glutamine as amido-N-donor"/>
    <property type="evidence" value="ECO:0007669"/>
    <property type="project" value="InterPro"/>
</dbReference>
<dbReference type="Gene3D" id="1.10.1510.10">
    <property type="entry name" value="Uncharacterised protein YqeY/AIM41 PF09424, N-terminal domain"/>
    <property type="match status" value="1"/>
</dbReference>
<dbReference type="InterPro" id="IPR003789">
    <property type="entry name" value="Asn/Gln_tRNA_amidoTrase-B-like"/>
</dbReference>
<protein>
    <recommendedName>
        <fullName evidence="3">Glutamyl-tRNA amidotransferase</fullName>
    </recommendedName>
</protein>
<dbReference type="AlphaFoldDB" id="A0A1F5JFS7"/>
<dbReference type="EMBL" id="MFCP01000040">
    <property type="protein sequence ID" value="OGE27340.1"/>
    <property type="molecule type" value="Genomic_DNA"/>
</dbReference>
<accession>A0A1F5JFS7</accession>
<gene>
    <name evidence="1" type="ORF">A2867_00500</name>
</gene>
<proteinExistence type="predicted"/>
<reference evidence="1 2" key="1">
    <citation type="journal article" date="2016" name="Nat. Commun.">
        <title>Thousands of microbial genomes shed light on interconnected biogeochemical processes in an aquifer system.</title>
        <authorList>
            <person name="Anantharaman K."/>
            <person name="Brown C.T."/>
            <person name="Hug L.A."/>
            <person name="Sharon I."/>
            <person name="Castelle C.J."/>
            <person name="Probst A.J."/>
            <person name="Thomas B.C."/>
            <person name="Singh A."/>
            <person name="Wilkins M.J."/>
            <person name="Karaoz U."/>
            <person name="Brodie E.L."/>
            <person name="Williams K.H."/>
            <person name="Hubbard S.S."/>
            <person name="Banfield J.F."/>
        </authorList>
    </citation>
    <scope>NUCLEOTIDE SEQUENCE [LARGE SCALE GENOMIC DNA]</scope>
</reference>
<dbReference type="Gene3D" id="1.10.10.410">
    <property type="match status" value="1"/>
</dbReference>
<evidence type="ECO:0000313" key="1">
    <source>
        <dbReference type="EMBL" id="OGE27340.1"/>
    </source>
</evidence>
<dbReference type="InterPro" id="IPR042184">
    <property type="entry name" value="YqeY/Aim41_N"/>
</dbReference>
<name>A0A1F5JFS7_9BACT</name>
<comment type="caution">
    <text evidence="1">The sequence shown here is derived from an EMBL/GenBank/DDBJ whole genome shotgun (WGS) entry which is preliminary data.</text>
</comment>
<sequence>MLLDQIQTDLKNAQLARDEIKVSTLRLLLSEIHNAQIQKGAKVSDQDVILVLQREAKKRKEATAAFRSGDREEAALKEEAELKILEGYLPSKLSNEELTKIVLDTINELGATTIADMGKVMGVVMSEVKGRADGGMVSAMVKEKLSK</sequence>
<dbReference type="Proteomes" id="UP000177555">
    <property type="component" value="Unassembled WGS sequence"/>
</dbReference>
<dbReference type="Pfam" id="PF09424">
    <property type="entry name" value="YqeY"/>
    <property type="match status" value="1"/>
</dbReference>
<dbReference type="PANTHER" id="PTHR28055">
    <property type="entry name" value="ALTERED INHERITANCE OF MITOCHONDRIA PROTEIN 41, MITOCHONDRIAL"/>
    <property type="match status" value="1"/>
</dbReference>
<dbReference type="InterPro" id="IPR019004">
    <property type="entry name" value="YqeY/Aim41"/>
</dbReference>
<organism evidence="1 2">
    <name type="scientific">Candidatus Daviesbacteria bacterium RIFCSPHIGHO2_01_FULL_40_11</name>
    <dbReference type="NCBI Taxonomy" id="1797762"/>
    <lineage>
        <taxon>Bacteria</taxon>
        <taxon>Candidatus Daviesiibacteriota</taxon>
    </lineage>
</organism>